<dbReference type="OrthoDB" id="265717at2759"/>
<dbReference type="InterPro" id="IPR046341">
    <property type="entry name" value="SET_dom_sf"/>
</dbReference>
<proteinExistence type="predicted"/>
<feature type="region of interest" description="Disordered" evidence="1">
    <location>
        <begin position="310"/>
        <end position="356"/>
    </location>
</feature>
<dbReference type="SMART" id="SM00317">
    <property type="entry name" value="SET"/>
    <property type="match status" value="1"/>
</dbReference>
<protein>
    <submittedName>
        <fullName evidence="4">Histone-lysine N-methyltransferase ASHR2</fullName>
    </submittedName>
</protein>
<name>A0A6P5FAK0_ANACO</name>
<dbReference type="InterPro" id="IPR044238">
    <property type="entry name" value="ASHR2-like"/>
</dbReference>
<gene>
    <name evidence="4" type="primary">LOC109713077</name>
</gene>
<sequence>MAGAAASSSSASPSPCSPLVRVSEVAGRGRALVASRRILPGEVVLADSPLLLYPSSLAALSSYCSRCFRSLPLSPPPLRCPSCSLAFFCPCCCCSHSHSHSHPVLLCRALPLLSKASSSLSPDLIPSLLFLLSAYSLPSPSLLRLLSLSSSASASASASAPPEALALHSLLLSSLHLPRDLLPGSFSPDLTAALLARDKTNAFALMEPSAAAPAPGPAPTRGVRAYGIYPDAAFFNHDCLPNACRFDYVDGPGDRNADLTVRALHEIPQGREVCISYFPANWSYKERQTRLLEDYGFRCECDRCRVESQWKENDRDQDDDEDGGEEERMEEGEGAEEDGEEMEAEEEGEDEDGDWDGDFPHAYFFVRFLCDRENCGGTLAPLPPSADGTLSNVLECNVCGRLRKEEEELGGGGNGDMLDE</sequence>
<keyword evidence="3" id="KW-1185">Reference proteome</keyword>
<dbReference type="PANTHER" id="PTHR47420">
    <property type="entry name" value="HISTONE-LYSINE N-METHYLTRANSFERASE ASHR2"/>
    <property type="match status" value="1"/>
</dbReference>
<evidence type="ECO:0000259" key="2">
    <source>
        <dbReference type="PROSITE" id="PS50280"/>
    </source>
</evidence>
<evidence type="ECO:0000256" key="1">
    <source>
        <dbReference type="SAM" id="MobiDB-lite"/>
    </source>
</evidence>
<dbReference type="Gramene" id="Aco015056.1.mrna1">
    <property type="protein sequence ID" value="Aco015056.1.mrna1.cds1"/>
    <property type="gene ID" value="Aco015056.1.path1"/>
</dbReference>
<dbReference type="Gene3D" id="1.10.220.160">
    <property type="match status" value="1"/>
</dbReference>
<dbReference type="SUPFAM" id="SSF82199">
    <property type="entry name" value="SET domain"/>
    <property type="match status" value="1"/>
</dbReference>
<dbReference type="GeneID" id="109713077"/>
<organism evidence="3 4">
    <name type="scientific">Ananas comosus</name>
    <name type="common">Pineapple</name>
    <name type="synonym">Ananas ananas</name>
    <dbReference type="NCBI Taxonomy" id="4615"/>
    <lineage>
        <taxon>Eukaryota</taxon>
        <taxon>Viridiplantae</taxon>
        <taxon>Streptophyta</taxon>
        <taxon>Embryophyta</taxon>
        <taxon>Tracheophyta</taxon>
        <taxon>Spermatophyta</taxon>
        <taxon>Magnoliopsida</taxon>
        <taxon>Liliopsida</taxon>
        <taxon>Poales</taxon>
        <taxon>Bromeliaceae</taxon>
        <taxon>Bromelioideae</taxon>
        <taxon>Ananas</taxon>
    </lineage>
</organism>
<dbReference type="Gene3D" id="6.10.140.2220">
    <property type="match status" value="1"/>
</dbReference>
<reference evidence="3" key="1">
    <citation type="journal article" date="2015" name="Nat. Genet.">
        <title>The pineapple genome and the evolution of CAM photosynthesis.</title>
        <authorList>
            <person name="Ming R."/>
            <person name="VanBuren R."/>
            <person name="Wai C.M."/>
            <person name="Tang H."/>
            <person name="Schatz M.C."/>
            <person name="Bowers J.E."/>
            <person name="Lyons E."/>
            <person name="Wang M.L."/>
            <person name="Chen J."/>
            <person name="Biggers E."/>
            <person name="Zhang J."/>
            <person name="Huang L."/>
            <person name="Zhang L."/>
            <person name="Miao W."/>
            <person name="Zhang J."/>
            <person name="Ye Z."/>
            <person name="Miao C."/>
            <person name="Lin Z."/>
            <person name="Wang H."/>
            <person name="Zhou H."/>
            <person name="Yim W.C."/>
            <person name="Priest H.D."/>
            <person name="Zheng C."/>
            <person name="Woodhouse M."/>
            <person name="Edger P.P."/>
            <person name="Guyot R."/>
            <person name="Guo H.B."/>
            <person name="Guo H."/>
            <person name="Zheng G."/>
            <person name="Singh R."/>
            <person name="Sharma A."/>
            <person name="Min X."/>
            <person name="Zheng Y."/>
            <person name="Lee H."/>
            <person name="Gurtowski J."/>
            <person name="Sedlazeck F.J."/>
            <person name="Harkess A."/>
            <person name="McKain M.R."/>
            <person name="Liao Z."/>
            <person name="Fang J."/>
            <person name="Liu J."/>
            <person name="Zhang X."/>
            <person name="Zhang Q."/>
            <person name="Hu W."/>
            <person name="Qin Y."/>
            <person name="Wang K."/>
            <person name="Chen L.Y."/>
            <person name="Shirley N."/>
            <person name="Lin Y.R."/>
            <person name="Liu L.Y."/>
            <person name="Hernandez A.G."/>
            <person name="Wright C.L."/>
            <person name="Bulone V."/>
            <person name="Tuskan G.A."/>
            <person name="Heath K."/>
            <person name="Zee F."/>
            <person name="Moore P.H."/>
            <person name="Sunkar R."/>
            <person name="Leebens-Mack J.H."/>
            <person name="Mockler T."/>
            <person name="Bennetzen J.L."/>
            <person name="Freeling M."/>
            <person name="Sankoff D."/>
            <person name="Paterson A.H."/>
            <person name="Zhu X."/>
            <person name="Yang X."/>
            <person name="Smith J.A."/>
            <person name="Cushman J.C."/>
            <person name="Paull R.E."/>
            <person name="Yu Q."/>
        </authorList>
    </citation>
    <scope>NUCLEOTIDE SEQUENCE [LARGE SCALE GENOMIC DNA]</scope>
    <source>
        <strain evidence="3">cv. F153</strain>
    </source>
</reference>
<dbReference type="Proteomes" id="UP000515123">
    <property type="component" value="Linkage group 1"/>
</dbReference>
<dbReference type="CDD" id="cd20071">
    <property type="entry name" value="SET_SMYD"/>
    <property type="match status" value="1"/>
</dbReference>
<dbReference type="RefSeq" id="XP_020092627.1">
    <property type="nucleotide sequence ID" value="XM_020237038.1"/>
</dbReference>
<dbReference type="Gene3D" id="2.170.270.10">
    <property type="entry name" value="SET domain"/>
    <property type="match status" value="1"/>
</dbReference>
<accession>A0A6P5FAK0</accession>
<dbReference type="InterPro" id="IPR001214">
    <property type="entry name" value="SET_dom"/>
</dbReference>
<reference evidence="4" key="2">
    <citation type="submission" date="2025-08" db="UniProtKB">
        <authorList>
            <consortium name="RefSeq"/>
        </authorList>
    </citation>
    <scope>IDENTIFICATION</scope>
    <source>
        <tissue evidence="4">Leaf</tissue>
    </source>
</reference>
<dbReference type="PROSITE" id="PS50280">
    <property type="entry name" value="SET"/>
    <property type="match status" value="1"/>
</dbReference>
<dbReference type="AlphaFoldDB" id="A0A6P5FAK0"/>
<feature type="compositionally biased region" description="Acidic residues" evidence="1">
    <location>
        <begin position="315"/>
        <end position="356"/>
    </location>
</feature>
<feature type="domain" description="SET" evidence="2">
    <location>
        <begin position="18"/>
        <end position="278"/>
    </location>
</feature>
<evidence type="ECO:0000313" key="4">
    <source>
        <dbReference type="RefSeq" id="XP_020092627.1"/>
    </source>
</evidence>
<evidence type="ECO:0000313" key="3">
    <source>
        <dbReference type="Proteomes" id="UP000515123"/>
    </source>
</evidence>
<dbReference type="PANTHER" id="PTHR47420:SF3">
    <property type="entry name" value="HISTONE-LYSINE N-METHYLTRANSFERASE ASHR2"/>
    <property type="match status" value="1"/>
</dbReference>
<dbReference type="Pfam" id="PF00856">
    <property type="entry name" value="SET"/>
    <property type="match status" value="1"/>
</dbReference>